<dbReference type="PANTHER" id="PTHR47739:SF1">
    <property type="entry name" value="TRNA1(VAL) (ADENINE(37)-N6)-METHYLTRANSFERASE"/>
    <property type="match status" value="1"/>
</dbReference>
<dbReference type="InterPro" id="IPR002052">
    <property type="entry name" value="DNA_methylase_N6_adenine_CS"/>
</dbReference>
<evidence type="ECO:0000313" key="9">
    <source>
        <dbReference type="Proteomes" id="UP000664807"/>
    </source>
</evidence>
<dbReference type="Gene3D" id="3.40.50.150">
    <property type="entry name" value="Vaccinia Virus protein VP39"/>
    <property type="match status" value="1"/>
</dbReference>
<dbReference type="PROSITE" id="PS00092">
    <property type="entry name" value="N6_MTASE"/>
    <property type="match status" value="1"/>
</dbReference>
<dbReference type="PANTHER" id="PTHR47739">
    <property type="entry name" value="TRNA1(VAL) (ADENINE(37)-N6)-METHYLTRANSFERASE"/>
    <property type="match status" value="1"/>
</dbReference>
<dbReference type="Proteomes" id="UP000664807">
    <property type="component" value="Unassembled WGS sequence"/>
</dbReference>
<evidence type="ECO:0000256" key="3">
    <source>
        <dbReference type="ARBA" id="ARBA00022679"/>
    </source>
</evidence>
<organism evidence="8 9">
    <name type="scientific">Flagellimonas profundi</name>
    <dbReference type="NCBI Taxonomy" id="2915620"/>
    <lineage>
        <taxon>Bacteria</taxon>
        <taxon>Pseudomonadati</taxon>
        <taxon>Bacteroidota</taxon>
        <taxon>Flavobacteriia</taxon>
        <taxon>Flavobacteriales</taxon>
        <taxon>Flavobacteriaceae</taxon>
        <taxon>Flagellimonas</taxon>
    </lineage>
</organism>
<dbReference type="GO" id="GO:0032259">
    <property type="term" value="P:methylation"/>
    <property type="evidence" value="ECO:0007669"/>
    <property type="project" value="UniProtKB-KW"/>
</dbReference>
<evidence type="ECO:0000256" key="5">
    <source>
        <dbReference type="ARBA" id="ARBA00022694"/>
    </source>
</evidence>
<protein>
    <recommendedName>
        <fullName evidence="6">tRNA1(Val) (adenine(37)-N6)-methyltransferase</fullName>
        <ecNumber evidence="6">2.1.1.223</ecNumber>
    </recommendedName>
    <alternativeName>
        <fullName evidence="6">tRNA m6A37 methyltransferase</fullName>
    </alternativeName>
</protein>
<evidence type="ECO:0000259" key="7">
    <source>
        <dbReference type="Pfam" id="PF05175"/>
    </source>
</evidence>
<reference evidence="8 9" key="1">
    <citation type="submission" date="2021-03" db="EMBL/GenBank/DDBJ databases">
        <title>Muricauda lutimaris sp. nov. and Muricauda ruestringensis sp. nov, two marine members of the Flavobacteriaceae isolated from deep sea sediments of Western Pacific.</title>
        <authorList>
            <person name="Zhao S."/>
            <person name="Liu R."/>
        </authorList>
    </citation>
    <scope>NUCLEOTIDE SEQUENCE [LARGE SCALE GENOMIC DNA]</scope>
    <source>
        <strain evidence="8 9">BC31-3-A3</strain>
    </source>
</reference>
<dbReference type="InterPro" id="IPR007848">
    <property type="entry name" value="Small_mtfrase_dom"/>
</dbReference>
<dbReference type="EMBL" id="JAFLNM010000002">
    <property type="protein sequence ID" value="MBO0342454.1"/>
    <property type="molecule type" value="Genomic_DNA"/>
</dbReference>
<dbReference type="InterPro" id="IPR029063">
    <property type="entry name" value="SAM-dependent_MTases_sf"/>
</dbReference>
<evidence type="ECO:0000256" key="2">
    <source>
        <dbReference type="ARBA" id="ARBA00022603"/>
    </source>
</evidence>
<proteinExistence type="inferred from homology"/>
<keyword evidence="1 6" id="KW-0963">Cytoplasm</keyword>
<dbReference type="RefSeq" id="WP_207029406.1">
    <property type="nucleotide sequence ID" value="NZ_JAFLNM010000002.1"/>
</dbReference>
<keyword evidence="2 6" id="KW-0489">Methyltransferase</keyword>
<accession>A0ABS3FH12</accession>
<comment type="catalytic activity">
    <reaction evidence="6">
        <text>adenosine(37) in tRNA1(Val) + S-adenosyl-L-methionine = N(6)-methyladenosine(37) in tRNA1(Val) + S-adenosyl-L-homocysteine + H(+)</text>
        <dbReference type="Rhea" id="RHEA:43160"/>
        <dbReference type="Rhea" id="RHEA-COMP:10369"/>
        <dbReference type="Rhea" id="RHEA-COMP:10370"/>
        <dbReference type="ChEBI" id="CHEBI:15378"/>
        <dbReference type="ChEBI" id="CHEBI:57856"/>
        <dbReference type="ChEBI" id="CHEBI:59789"/>
        <dbReference type="ChEBI" id="CHEBI:74411"/>
        <dbReference type="ChEBI" id="CHEBI:74449"/>
        <dbReference type="EC" id="2.1.1.223"/>
    </reaction>
</comment>
<dbReference type="HAMAP" id="MF_01872">
    <property type="entry name" value="tRNA_methyltr_YfiC"/>
    <property type="match status" value="1"/>
</dbReference>
<evidence type="ECO:0000256" key="4">
    <source>
        <dbReference type="ARBA" id="ARBA00022691"/>
    </source>
</evidence>
<name>A0ABS3FH12_9FLAO</name>
<dbReference type="PRINTS" id="PR00507">
    <property type="entry name" value="N12N6MTFRASE"/>
</dbReference>
<dbReference type="EC" id="2.1.1.223" evidence="6"/>
<comment type="function">
    <text evidence="6">Specifically methylates the adenine in position 37 of tRNA(1)(Val) (anticodon cmo5UAC).</text>
</comment>
<keyword evidence="4 6" id="KW-0949">S-adenosyl-L-methionine</keyword>
<gene>
    <name evidence="8" type="ORF">J0654_12405</name>
</gene>
<dbReference type="InterPro" id="IPR050210">
    <property type="entry name" value="tRNA_Adenine-N(6)_MTase"/>
</dbReference>
<keyword evidence="9" id="KW-1185">Reference proteome</keyword>
<comment type="subcellular location">
    <subcellularLocation>
        <location evidence="6">Cytoplasm</location>
    </subcellularLocation>
</comment>
<feature type="domain" description="Methyltransferase small" evidence="7">
    <location>
        <begin position="35"/>
        <end position="121"/>
    </location>
</feature>
<keyword evidence="5 6" id="KW-0819">tRNA processing</keyword>
<dbReference type="Pfam" id="PF05175">
    <property type="entry name" value="MTS"/>
    <property type="match status" value="1"/>
</dbReference>
<dbReference type="CDD" id="cd02440">
    <property type="entry name" value="AdoMet_MTases"/>
    <property type="match status" value="1"/>
</dbReference>
<dbReference type="InterPro" id="IPR022882">
    <property type="entry name" value="tRNA_adenine-N6_MeTrfase"/>
</dbReference>
<evidence type="ECO:0000256" key="1">
    <source>
        <dbReference type="ARBA" id="ARBA00022490"/>
    </source>
</evidence>
<keyword evidence="3 6" id="KW-0808">Transferase</keyword>
<dbReference type="SUPFAM" id="SSF53335">
    <property type="entry name" value="S-adenosyl-L-methionine-dependent methyltransferases"/>
    <property type="match status" value="1"/>
</dbReference>
<comment type="similarity">
    <text evidence="6">Belongs to the methyltransferase superfamily. tRNA (adenine-N(6)-)-methyltransferase family.</text>
</comment>
<evidence type="ECO:0000256" key="6">
    <source>
        <dbReference type="HAMAP-Rule" id="MF_01872"/>
    </source>
</evidence>
<dbReference type="GO" id="GO:0008168">
    <property type="term" value="F:methyltransferase activity"/>
    <property type="evidence" value="ECO:0007669"/>
    <property type="project" value="UniProtKB-KW"/>
</dbReference>
<evidence type="ECO:0000313" key="8">
    <source>
        <dbReference type="EMBL" id="MBO0342454.1"/>
    </source>
</evidence>
<comment type="caution">
    <text evidence="8">The sequence shown here is derived from an EMBL/GenBank/DDBJ whole genome shotgun (WGS) entry which is preliminary data.</text>
</comment>
<sequence>MEPFKFKEFTIHQDKCAMKVGTDGVLLGAWVSLEEHPESILDIGAGTGLIALQLAQRSSAETIDAIELDAAAYEQCVGNFEASPWGDRLFCYHAGFDEFVDEMEDKYDLIVSNPPFYAEDVSSGDQSRDNARQSSSLPFDELVQGVSRFLTEDGNFAVIIPYKEEGNFIDLAKNVDLFPNRITRVKGNPETDFKRSLMEFSFHQNKPYIDSLIIEEGRHQYTKEYIELTQAFYLKM</sequence>